<evidence type="ECO:0000256" key="7">
    <source>
        <dbReference type="HAMAP-Rule" id="MF_00657"/>
    </source>
</evidence>
<reference evidence="9 10" key="1">
    <citation type="submission" date="2023-10" db="EMBL/GenBank/DDBJ databases">
        <title>Complete Genome Sequence of Limnobacter thiooxidans CS-K2T, Isolated from freshwater lake sediments in Bavaria, Germany.</title>
        <authorList>
            <person name="Naruki M."/>
            <person name="Watanabe A."/>
            <person name="Warashina T."/>
            <person name="Morita T."/>
            <person name="Arakawa K."/>
        </authorList>
    </citation>
    <scope>NUCLEOTIDE SEQUENCE [LARGE SCALE GENOMIC DNA]</scope>
    <source>
        <strain evidence="9 10">CS-K2</strain>
    </source>
</reference>
<dbReference type="InterPro" id="IPR044862">
    <property type="entry name" value="Pro_4_hyd_alph_FE2OG_OXY"/>
</dbReference>
<protein>
    <submittedName>
        <fullName evidence="9">Fe2+-dependent dioxygenase</fullName>
    </submittedName>
</protein>
<evidence type="ECO:0000256" key="4">
    <source>
        <dbReference type="ARBA" id="ARBA00022964"/>
    </source>
</evidence>
<dbReference type="InterPro" id="IPR005123">
    <property type="entry name" value="Oxoglu/Fe-dep_dioxygenase_dom"/>
</dbReference>
<dbReference type="NCBIfam" id="NF003974">
    <property type="entry name" value="PRK05467.1-3"/>
    <property type="match status" value="1"/>
</dbReference>
<evidence type="ECO:0000256" key="3">
    <source>
        <dbReference type="ARBA" id="ARBA00022896"/>
    </source>
</evidence>
<dbReference type="Gene3D" id="2.60.120.620">
    <property type="entry name" value="q2cbj1_9rhob like domain"/>
    <property type="match status" value="1"/>
</dbReference>
<feature type="binding site" evidence="7">
    <location>
        <position position="96"/>
    </location>
    <ligand>
        <name>Fe cation</name>
        <dbReference type="ChEBI" id="CHEBI:24875"/>
    </ligand>
</feature>
<dbReference type="InterPro" id="IPR006620">
    <property type="entry name" value="Pro_4_hyd_alph"/>
</dbReference>
<dbReference type="Pfam" id="PF13640">
    <property type="entry name" value="2OG-FeII_Oxy_3"/>
    <property type="match status" value="1"/>
</dbReference>
<dbReference type="InterPro" id="IPR023550">
    <property type="entry name" value="PKHD_hydroxylase"/>
</dbReference>
<dbReference type="EMBL" id="AP028947">
    <property type="protein sequence ID" value="BET26762.1"/>
    <property type="molecule type" value="Genomic_DNA"/>
</dbReference>
<dbReference type="GO" id="GO:0006974">
    <property type="term" value="P:DNA damage response"/>
    <property type="evidence" value="ECO:0007669"/>
    <property type="project" value="TreeGrafter"/>
</dbReference>
<evidence type="ECO:0000256" key="6">
    <source>
        <dbReference type="ARBA" id="ARBA00023004"/>
    </source>
</evidence>
<keyword evidence="6 7" id="KW-0408">Iron</keyword>
<accession>A0AA86IZQ2</accession>
<organism evidence="9 10">
    <name type="scientific">Limnobacter thiooxidans</name>
    <dbReference type="NCBI Taxonomy" id="131080"/>
    <lineage>
        <taxon>Bacteria</taxon>
        <taxon>Pseudomonadati</taxon>
        <taxon>Pseudomonadota</taxon>
        <taxon>Betaproteobacteria</taxon>
        <taxon>Burkholderiales</taxon>
        <taxon>Burkholderiaceae</taxon>
        <taxon>Limnobacter</taxon>
    </lineage>
</organism>
<feature type="binding site" evidence="7">
    <location>
        <position position="98"/>
    </location>
    <ligand>
        <name>Fe cation</name>
        <dbReference type="ChEBI" id="CHEBI:24875"/>
    </ligand>
</feature>
<dbReference type="Gene3D" id="4.10.860.20">
    <property type="entry name" value="Rabenosyn, Rab binding domain"/>
    <property type="match status" value="1"/>
</dbReference>
<dbReference type="PROSITE" id="PS51471">
    <property type="entry name" value="FE2OG_OXY"/>
    <property type="match status" value="1"/>
</dbReference>
<keyword evidence="3 7" id="KW-0847">Vitamin C</keyword>
<dbReference type="GO" id="GO:0006879">
    <property type="term" value="P:intracellular iron ion homeostasis"/>
    <property type="evidence" value="ECO:0007669"/>
    <property type="project" value="TreeGrafter"/>
</dbReference>
<keyword evidence="10" id="KW-1185">Reference proteome</keyword>
<dbReference type="Proteomes" id="UP001329151">
    <property type="component" value="Chromosome"/>
</dbReference>
<dbReference type="RefSeq" id="WP_130555793.1">
    <property type="nucleotide sequence ID" value="NZ_AP028947.1"/>
</dbReference>
<dbReference type="Pfam" id="PF18331">
    <property type="entry name" value="PKHD_C"/>
    <property type="match status" value="1"/>
</dbReference>
<evidence type="ECO:0000256" key="1">
    <source>
        <dbReference type="ARBA" id="ARBA00001961"/>
    </source>
</evidence>
<feature type="binding site" evidence="7">
    <location>
        <position position="168"/>
    </location>
    <ligand>
        <name>2-oxoglutarate</name>
        <dbReference type="ChEBI" id="CHEBI:16810"/>
    </ligand>
</feature>
<comment type="cofactor">
    <cofactor evidence="1 7">
        <name>L-ascorbate</name>
        <dbReference type="ChEBI" id="CHEBI:38290"/>
    </cofactor>
</comment>
<keyword evidence="5 7" id="KW-0560">Oxidoreductase</keyword>
<dbReference type="SMART" id="SM00702">
    <property type="entry name" value="P4Hc"/>
    <property type="match status" value="1"/>
</dbReference>
<evidence type="ECO:0000256" key="5">
    <source>
        <dbReference type="ARBA" id="ARBA00023002"/>
    </source>
</evidence>
<evidence type="ECO:0000313" key="10">
    <source>
        <dbReference type="Proteomes" id="UP001329151"/>
    </source>
</evidence>
<name>A0AA86IZQ2_9BURK</name>
<feature type="binding site" evidence="7">
    <location>
        <position position="158"/>
    </location>
    <ligand>
        <name>Fe cation</name>
        <dbReference type="ChEBI" id="CHEBI:24875"/>
    </ligand>
</feature>
<dbReference type="PANTHER" id="PTHR41536">
    <property type="entry name" value="PKHD-TYPE HYDROXYLASE YBIX"/>
    <property type="match status" value="1"/>
</dbReference>
<gene>
    <name evidence="9" type="ORF">RGQ30_22630</name>
</gene>
<dbReference type="PANTHER" id="PTHR41536:SF1">
    <property type="entry name" value="PKHD-TYPE HYDROXYLASE YBIX"/>
    <property type="match status" value="1"/>
</dbReference>
<dbReference type="GO" id="GO:0005506">
    <property type="term" value="F:iron ion binding"/>
    <property type="evidence" value="ECO:0007669"/>
    <property type="project" value="UniProtKB-UniRule"/>
</dbReference>
<evidence type="ECO:0000256" key="2">
    <source>
        <dbReference type="ARBA" id="ARBA00022723"/>
    </source>
</evidence>
<evidence type="ECO:0000313" key="9">
    <source>
        <dbReference type="EMBL" id="BET26762.1"/>
    </source>
</evidence>
<dbReference type="NCBIfam" id="NF003975">
    <property type="entry name" value="PRK05467.1-4"/>
    <property type="match status" value="1"/>
</dbReference>
<sequence>MLVTIENVLNADELENVRALLARADWATGQSAGSQARLAKNNLQIPEGSDVLRDLRVLVMRALNKSSRLISAALPYKILPPNFNCYMGSTNSYGLHTDSTLRYLPDGSALRTDISATLFLSSPADYDGGELVVEDTYGEHRVKLNAGSLVVYPSGSMHAVAPVTRGERLACYMFMQSMVKDAECRRMLFQMDESLIKLRQEYGETNPELIRLTGLYNNLLRRWTDC</sequence>
<dbReference type="KEGG" id="lto:RGQ30_22630"/>
<feature type="domain" description="Fe2OG dioxygenase" evidence="8">
    <location>
        <begin position="77"/>
        <end position="177"/>
    </location>
</feature>
<proteinExistence type="inferred from homology"/>
<dbReference type="GO" id="GO:0031418">
    <property type="term" value="F:L-ascorbic acid binding"/>
    <property type="evidence" value="ECO:0007669"/>
    <property type="project" value="UniProtKB-KW"/>
</dbReference>
<dbReference type="GO" id="GO:0016706">
    <property type="term" value="F:2-oxoglutarate-dependent dioxygenase activity"/>
    <property type="evidence" value="ECO:0007669"/>
    <property type="project" value="UniProtKB-UniRule"/>
</dbReference>
<dbReference type="InterPro" id="IPR041097">
    <property type="entry name" value="PKHD_C"/>
</dbReference>
<comment type="cofactor">
    <cofactor evidence="7">
        <name>Fe(2+)</name>
        <dbReference type="ChEBI" id="CHEBI:29033"/>
    </cofactor>
    <text evidence="7">Binds 1 Fe(2+) ion per subunit.</text>
</comment>
<keyword evidence="4 7" id="KW-0223">Dioxygenase</keyword>
<keyword evidence="2 7" id="KW-0479">Metal-binding</keyword>
<evidence type="ECO:0000259" key="8">
    <source>
        <dbReference type="PROSITE" id="PS51471"/>
    </source>
</evidence>
<dbReference type="AlphaFoldDB" id="A0AA86IZQ2"/>
<dbReference type="HAMAP" id="MF_00657">
    <property type="entry name" value="Hydroxyl_YbiX"/>
    <property type="match status" value="1"/>
</dbReference>